<evidence type="ECO:0000313" key="5">
    <source>
        <dbReference type="EMBL" id="MBC5644043.1"/>
    </source>
</evidence>
<evidence type="ECO:0000259" key="2">
    <source>
        <dbReference type="PROSITE" id="PS50819"/>
    </source>
</evidence>
<dbReference type="InterPro" id="IPR027434">
    <property type="entry name" value="Homing_endonucl"/>
</dbReference>
<dbReference type="PRINTS" id="PR00379">
    <property type="entry name" value="INTEIN"/>
</dbReference>
<dbReference type="InterPro" id="IPR006142">
    <property type="entry name" value="INTEIN"/>
</dbReference>
<dbReference type="InterPro" id="IPR014001">
    <property type="entry name" value="Helicase_ATP-bd"/>
</dbReference>
<dbReference type="PANTHER" id="PTHR45766:SF6">
    <property type="entry name" value="SWI_SNF-RELATED MATRIX-ASSOCIATED ACTIN-DEPENDENT REGULATOR OF CHROMATIN SUBFAMILY A-LIKE PROTEIN 1"/>
    <property type="match status" value="1"/>
</dbReference>
<protein>
    <submittedName>
        <fullName evidence="5">DEAD/DEAH box helicase family protein</fullName>
    </submittedName>
</protein>
<organism evidence="5 6">
    <name type="scientific">Parabacteroides segnis</name>
    <dbReference type="NCBI Taxonomy" id="2763058"/>
    <lineage>
        <taxon>Bacteria</taxon>
        <taxon>Pseudomonadati</taxon>
        <taxon>Bacteroidota</taxon>
        <taxon>Bacteroidia</taxon>
        <taxon>Bacteroidales</taxon>
        <taxon>Tannerellaceae</taxon>
        <taxon>Parabacteroides</taxon>
    </lineage>
</organism>
<dbReference type="InterPro" id="IPR004042">
    <property type="entry name" value="Intein_endonuc_central"/>
</dbReference>
<keyword evidence="5" id="KW-0347">Helicase</keyword>
<accession>A0ABR7E2P6</accession>
<dbReference type="InterPro" id="IPR049730">
    <property type="entry name" value="SNF2/RAD54-like_C"/>
</dbReference>
<evidence type="ECO:0000259" key="3">
    <source>
        <dbReference type="PROSITE" id="PS51192"/>
    </source>
</evidence>
<evidence type="ECO:0000259" key="4">
    <source>
        <dbReference type="PROSITE" id="PS51194"/>
    </source>
</evidence>
<keyword evidence="6" id="KW-1185">Reference proteome</keyword>
<dbReference type="SUPFAM" id="SSF51294">
    <property type="entry name" value="Hedgehog/intein (Hint) domain"/>
    <property type="match status" value="1"/>
</dbReference>
<feature type="domain" description="Helicase ATP-binding" evidence="3">
    <location>
        <begin position="485"/>
        <end position="636"/>
    </location>
</feature>
<dbReference type="InterPro" id="IPR038718">
    <property type="entry name" value="SNF2-like_sf"/>
</dbReference>
<keyword evidence="5" id="KW-0067">ATP-binding</keyword>
<name>A0ABR7E2P6_9BACT</name>
<dbReference type="PROSITE" id="PS50819">
    <property type="entry name" value="INTEIN_ENDONUCLEASE"/>
    <property type="match status" value="1"/>
</dbReference>
<keyword evidence="1" id="KW-0378">Hydrolase</keyword>
<evidence type="ECO:0000313" key="6">
    <source>
        <dbReference type="Proteomes" id="UP000644010"/>
    </source>
</evidence>
<feature type="domain" description="DOD-type homing endonuclease" evidence="2">
    <location>
        <begin position="264"/>
        <end position="401"/>
    </location>
</feature>
<dbReference type="PROSITE" id="PS51192">
    <property type="entry name" value="HELICASE_ATP_BIND_1"/>
    <property type="match status" value="1"/>
</dbReference>
<dbReference type="SUPFAM" id="SSF52540">
    <property type="entry name" value="P-loop containing nucleoside triphosphate hydrolases"/>
    <property type="match status" value="2"/>
</dbReference>
<dbReference type="PANTHER" id="PTHR45766">
    <property type="entry name" value="DNA ANNEALING HELICASE AND ENDONUCLEASE ZRANB3 FAMILY MEMBER"/>
    <property type="match status" value="1"/>
</dbReference>
<dbReference type="EMBL" id="JACOOI010000015">
    <property type="protein sequence ID" value="MBC5644043.1"/>
    <property type="molecule type" value="Genomic_DNA"/>
</dbReference>
<dbReference type="Pfam" id="PF00271">
    <property type="entry name" value="Helicase_C"/>
    <property type="match status" value="1"/>
</dbReference>
<dbReference type="InterPro" id="IPR001650">
    <property type="entry name" value="Helicase_C-like"/>
</dbReference>
<dbReference type="Pfam" id="PF00176">
    <property type="entry name" value="SNF2-rel_dom"/>
    <property type="match status" value="1"/>
</dbReference>
<dbReference type="SMART" id="SM00487">
    <property type="entry name" value="DEXDc"/>
    <property type="match status" value="1"/>
</dbReference>
<gene>
    <name evidence="5" type="ORF">H8S77_14255</name>
</gene>
<evidence type="ECO:0000256" key="1">
    <source>
        <dbReference type="ARBA" id="ARBA00022801"/>
    </source>
</evidence>
<dbReference type="CDD" id="cd18793">
    <property type="entry name" value="SF2_C_SNF"/>
    <property type="match status" value="1"/>
</dbReference>
<reference evidence="5 6" key="1">
    <citation type="submission" date="2020-08" db="EMBL/GenBank/DDBJ databases">
        <title>Genome public.</title>
        <authorList>
            <person name="Liu C."/>
            <person name="Sun Q."/>
        </authorList>
    </citation>
    <scope>NUCLEOTIDE SEQUENCE [LARGE SCALE GENOMIC DNA]</scope>
    <source>
        <strain evidence="5 6">BX2</strain>
    </source>
</reference>
<keyword evidence="5" id="KW-0547">Nucleotide-binding</keyword>
<dbReference type="InterPro" id="IPR027417">
    <property type="entry name" value="P-loop_NTPase"/>
</dbReference>
<dbReference type="Proteomes" id="UP000644010">
    <property type="component" value="Unassembled WGS sequence"/>
</dbReference>
<dbReference type="SUPFAM" id="SSF55608">
    <property type="entry name" value="Homing endonucleases"/>
    <property type="match status" value="1"/>
</dbReference>
<dbReference type="PROSITE" id="PS51194">
    <property type="entry name" value="HELICASE_CTER"/>
    <property type="match status" value="1"/>
</dbReference>
<dbReference type="RefSeq" id="WP_186959983.1">
    <property type="nucleotide sequence ID" value="NZ_JACOOI010000015.1"/>
</dbReference>
<dbReference type="Gene3D" id="3.40.50.300">
    <property type="entry name" value="P-loop containing nucleotide triphosphate hydrolases"/>
    <property type="match status" value="1"/>
</dbReference>
<dbReference type="SMART" id="SM00490">
    <property type="entry name" value="HELICc"/>
    <property type="match status" value="1"/>
</dbReference>
<dbReference type="InterPro" id="IPR036844">
    <property type="entry name" value="Hint_dom_sf"/>
</dbReference>
<comment type="caution">
    <text evidence="5">The sequence shown here is derived from an EMBL/GenBank/DDBJ whole genome shotgun (WGS) entry which is preliminary data.</text>
</comment>
<proteinExistence type="predicted"/>
<sequence>MLIQEDEKNYFLQFKYHPLMVDVVKRIPGRKFDSKLNMWVIPKSFYPPGKYTQKAYVDIFANWAVKKGYEKSVQKGAQASRPDVHYTLPPMPELLSPHGLKIEPFPYQKQGIAYALQKKRCFFGDQPGLGKMEPYSALIATPSGFRKMGDLRAGDELFGRDGNVYHVTGIFDHGVKDVYRFTFNDGAVCYAGLEHLWNVRDVNMRKRNQGWKTMSTEDILKNGLRWNISPSRKASGRKPILRWEIPVCDPVKYPHKNYIMHPYILGALIGDGNLCNGVVCLSNPDIDSDIHQKIKKLLPDYMRLRGDNIATCPRYCICNSDGKHVNHFLAEIRRLNIDVKSEDKFIPNEYLHGDIEQRIELLRGLMDTDGSITSGRVRMIYHSMSRKLCDNIVELVQSLGGLAHIREYDRTNEGKSIEYQVIITTRFNPFSTVRKAERYKIQRGNYCSRYIENIELDRQEECRCIKVDAPDELYLTDEFVVTHNTLQAIGTSFIAKTWPVLVICPASLKINWQREWKKFTGKDAIILDDRNKNNWHRYYEMGCCDVFITNYESLKKFFVEDFAGGVTRSIRLKPVASLFKCVIIDESHRCKSSKTQQSKICYKLCQGKEYRFLLTGTPSINGPGDLIQQLKIMNRLDDFGGYKSFEANFMQGPRQASNLEMLNWRLWNTGFFRREKAKVLDQLPDKMRQVVNVDITNRKEYQDAEHDLLSYLAAYENADDEKLRRAERGKVMVQMQKLRQIAARGKISAAVEFIQDIIDSGEKLIVFAFLKEVVQEIKKVFPNAVTIVGDNTSQERQGAVDRFQNDPKCNLIICNYKSAGVGLTLTASSRVAFVEFPWTFADCEQAEDRAHRIGQKNSVNCYYFLGKNTIDESIWDIIQTKKDIANDVTGTDDQVPEKTVDAMILKMSAKSGIKKSETSTSPFDRRLDGALFSNAI</sequence>
<dbReference type="GO" id="GO:0004386">
    <property type="term" value="F:helicase activity"/>
    <property type="evidence" value="ECO:0007669"/>
    <property type="project" value="UniProtKB-KW"/>
</dbReference>
<dbReference type="Gene3D" id="3.40.50.10810">
    <property type="entry name" value="Tandem AAA-ATPase domain"/>
    <property type="match status" value="1"/>
</dbReference>
<feature type="domain" description="Helicase C-terminal" evidence="4">
    <location>
        <begin position="752"/>
        <end position="903"/>
    </location>
</feature>
<dbReference type="Gene3D" id="3.10.28.10">
    <property type="entry name" value="Homing endonucleases"/>
    <property type="match status" value="1"/>
</dbReference>
<dbReference type="InterPro" id="IPR000330">
    <property type="entry name" value="SNF2_N"/>
</dbReference>